<feature type="chain" id="PRO_5022234485" evidence="1">
    <location>
        <begin position="20"/>
        <end position="503"/>
    </location>
</feature>
<gene>
    <name evidence="3" type="ORF">LAWI1_G007521</name>
</gene>
<dbReference type="SUPFAM" id="SSF51445">
    <property type="entry name" value="(Trans)glycosidases"/>
    <property type="match status" value="1"/>
</dbReference>
<evidence type="ECO:0000256" key="1">
    <source>
        <dbReference type="SAM" id="SignalP"/>
    </source>
</evidence>
<organism evidence="3 4">
    <name type="scientific">Lachnellula willkommii</name>
    <dbReference type="NCBI Taxonomy" id="215461"/>
    <lineage>
        <taxon>Eukaryota</taxon>
        <taxon>Fungi</taxon>
        <taxon>Dikarya</taxon>
        <taxon>Ascomycota</taxon>
        <taxon>Pezizomycotina</taxon>
        <taxon>Leotiomycetes</taxon>
        <taxon>Helotiales</taxon>
        <taxon>Lachnaceae</taxon>
        <taxon>Lachnellula</taxon>
    </lineage>
</organism>
<reference evidence="3 4" key="1">
    <citation type="submission" date="2018-05" db="EMBL/GenBank/DDBJ databases">
        <title>Genome sequencing and assembly of the regulated plant pathogen Lachnellula willkommii and related sister species for the development of diagnostic species identification markers.</title>
        <authorList>
            <person name="Giroux E."/>
            <person name="Bilodeau G."/>
        </authorList>
    </citation>
    <scope>NUCLEOTIDE SEQUENCE [LARGE SCALE GENOMIC DNA]</scope>
    <source>
        <strain evidence="3 4">CBS 172.35</strain>
    </source>
</reference>
<comment type="caution">
    <text evidence="3">The sequence shown here is derived from an EMBL/GenBank/DDBJ whole genome shotgun (WGS) entry which is preliminary data.</text>
</comment>
<dbReference type="InterPro" id="IPR017853">
    <property type="entry name" value="GH"/>
</dbReference>
<name>A0A559M0R4_9HELO</name>
<evidence type="ECO:0000313" key="4">
    <source>
        <dbReference type="Proteomes" id="UP000315522"/>
    </source>
</evidence>
<proteinExistence type="predicted"/>
<dbReference type="InterPro" id="IPR052974">
    <property type="entry name" value="GH79_Enzymes"/>
</dbReference>
<dbReference type="Pfam" id="PF16862">
    <property type="entry name" value="Glyco_hydro_79C"/>
    <property type="match status" value="1"/>
</dbReference>
<evidence type="ECO:0000259" key="2">
    <source>
        <dbReference type="Pfam" id="PF16862"/>
    </source>
</evidence>
<feature type="signal peptide" evidence="1">
    <location>
        <begin position="1"/>
        <end position="19"/>
    </location>
</feature>
<keyword evidence="1" id="KW-0732">Signal</keyword>
<protein>
    <submittedName>
        <fullName evidence="3">Beta-glucuronidase</fullName>
    </submittedName>
</protein>
<evidence type="ECO:0000313" key="3">
    <source>
        <dbReference type="EMBL" id="TVY86552.1"/>
    </source>
</evidence>
<dbReference type="PANTHER" id="PTHR36183:SF3">
    <property type="entry name" value="BETA-GLUCURONIDASE C-TERMINAL DOMAIN-CONTAINING PROTEIN"/>
    <property type="match status" value="1"/>
</dbReference>
<dbReference type="EMBL" id="QGML01003377">
    <property type="protein sequence ID" value="TVY86552.1"/>
    <property type="molecule type" value="Genomic_DNA"/>
</dbReference>
<keyword evidence="4" id="KW-1185">Reference proteome</keyword>
<accession>A0A559M0R4</accession>
<dbReference type="Gene3D" id="3.20.20.80">
    <property type="entry name" value="Glycosidases"/>
    <property type="match status" value="1"/>
</dbReference>
<dbReference type="AlphaFoldDB" id="A0A559M0R4"/>
<dbReference type="Proteomes" id="UP000315522">
    <property type="component" value="Unassembled WGS sequence"/>
</dbReference>
<feature type="domain" description="Beta-glucuronidase C-terminal" evidence="2">
    <location>
        <begin position="394"/>
        <end position="499"/>
    </location>
</feature>
<sequence length="503" mass="52545">MFFLSIKKLLCVLPVLAKAATVTYTVPTSTPTGSTALDPAPVGISFEFFAFPSYFKNVTATNQCLENFETLTGKWPPIRIGGTTQYSPVLVLRDRATYDPNTSAYVVYTVAAATDAPSALTFGPSFMTLADTYAGTVVLGLNRGHDNITNTIAAAKIAKSSMTNLLAIELGNEPEYWSGVQPIASGSWTPATDAASQDDWDIEVGQALNTQSIIQAGNSNSAPPTWGAAELIATENATAKSYVYDYAHHNYPGGTITSLMSHSTISSNVGTFTADIAAAVGVGKDYVLGETNSGTSSIPHPKTPLRNTVSGGGAADVSPAFGAGLWTMDYILRASLANIKRTYFHHGTIGLCYYCWWGRYSMGAPYYGAYAAVAALASGSYISALDTGSTNYAAYIIYDSARTPLRALLYNSDYYAGTGTRGSQSFALQGLAAAGGSVKAKRLTAAGAGSRVDEGSNPTFGGQTFANGTCVVGGTEVFESTAVVSGGATFTVAASEALLLYLQ</sequence>
<dbReference type="PANTHER" id="PTHR36183">
    <property type="entry name" value="BETA-GLUCURONIDASE"/>
    <property type="match status" value="1"/>
</dbReference>
<dbReference type="InterPro" id="IPR031728">
    <property type="entry name" value="GlcAase_C"/>
</dbReference>